<reference evidence="2 3" key="1">
    <citation type="submission" date="2019-04" db="EMBL/GenBank/DDBJ databases">
        <authorList>
            <person name="Li M."/>
            <person name="Gao C."/>
        </authorList>
    </citation>
    <scope>NUCLEOTIDE SEQUENCE [LARGE SCALE GENOMIC DNA]</scope>
    <source>
        <strain evidence="2 3">BGMRC 2031</strain>
    </source>
</reference>
<evidence type="ECO:0000313" key="2">
    <source>
        <dbReference type="EMBL" id="TKI02661.1"/>
    </source>
</evidence>
<accession>A0ABY2SDQ9</accession>
<dbReference type="RefSeq" id="WP_136992883.1">
    <property type="nucleotide sequence ID" value="NZ_SZPQ01000064.1"/>
</dbReference>
<gene>
    <name evidence="2" type="ORF">FCN80_24185</name>
</gene>
<keyword evidence="3" id="KW-1185">Reference proteome</keyword>
<comment type="caution">
    <text evidence="2">The sequence shown here is derived from an EMBL/GenBank/DDBJ whole genome shotgun (WGS) entry which is preliminary data.</text>
</comment>
<protein>
    <recommendedName>
        <fullName evidence="4">Lipoprotein</fullName>
    </recommendedName>
</protein>
<sequence>MMIFSRILVLLIVSFWLTACGQENNDPTQLGKKSVMSALKDPGSADFRNLHYYVKTQNKDGTTVGFVCGEVNAKNSFGAYTGFKKFMVPAGVGVKKAVASDAIIESDNGFVLTLIENSCS</sequence>
<dbReference type="EMBL" id="SZPQ01000064">
    <property type="protein sequence ID" value="TKI02661.1"/>
    <property type="molecule type" value="Genomic_DNA"/>
</dbReference>
<name>A0ABY2SDQ9_9HYPH</name>
<feature type="chain" id="PRO_5047232698" description="Lipoprotein" evidence="1">
    <location>
        <begin position="22"/>
        <end position="120"/>
    </location>
</feature>
<organism evidence="2 3">
    <name type="scientific">Martelella alba</name>
    <dbReference type="NCBI Taxonomy" id="2590451"/>
    <lineage>
        <taxon>Bacteria</taxon>
        <taxon>Pseudomonadati</taxon>
        <taxon>Pseudomonadota</taxon>
        <taxon>Alphaproteobacteria</taxon>
        <taxon>Hyphomicrobiales</taxon>
        <taxon>Aurantimonadaceae</taxon>
        <taxon>Martelella</taxon>
    </lineage>
</organism>
<dbReference type="PROSITE" id="PS51257">
    <property type="entry name" value="PROKAR_LIPOPROTEIN"/>
    <property type="match status" value="1"/>
</dbReference>
<evidence type="ECO:0000256" key="1">
    <source>
        <dbReference type="SAM" id="SignalP"/>
    </source>
</evidence>
<feature type="signal peptide" evidence="1">
    <location>
        <begin position="1"/>
        <end position="21"/>
    </location>
</feature>
<proteinExistence type="predicted"/>
<evidence type="ECO:0008006" key="4">
    <source>
        <dbReference type="Google" id="ProtNLM"/>
    </source>
</evidence>
<dbReference type="Proteomes" id="UP000305202">
    <property type="component" value="Unassembled WGS sequence"/>
</dbReference>
<evidence type="ECO:0000313" key="3">
    <source>
        <dbReference type="Proteomes" id="UP000305202"/>
    </source>
</evidence>
<keyword evidence="1" id="KW-0732">Signal</keyword>